<dbReference type="InterPro" id="IPR012347">
    <property type="entry name" value="Ferritin-like"/>
</dbReference>
<dbReference type="InterPro" id="IPR009078">
    <property type="entry name" value="Ferritin-like_SF"/>
</dbReference>
<dbReference type="Proteomes" id="UP000613582">
    <property type="component" value="Unassembled WGS sequence"/>
</dbReference>
<feature type="domain" description="Ferritin/DPS" evidence="3">
    <location>
        <begin position="34"/>
        <end position="171"/>
    </location>
</feature>
<dbReference type="PANTHER" id="PTHR42932:SF3">
    <property type="entry name" value="DNA PROTECTION DURING STARVATION PROTEIN"/>
    <property type="match status" value="1"/>
</dbReference>
<evidence type="ECO:0000313" key="4">
    <source>
        <dbReference type="EMBL" id="GGD06960.1"/>
    </source>
</evidence>
<dbReference type="PROSITE" id="PS00818">
    <property type="entry name" value="DPS_1"/>
    <property type="match status" value="1"/>
</dbReference>
<dbReference type="PROSITE" id="PS00819">
    <property type="entry name" value="DPS_2"/>
    <property type="match status" value="1"/>
</dbReference>
<reference evidence="4" key="2">
    <citation type="submission" date="2020-09" db="EMBL/GenBank/DDBJ databases">
        <authorList>
            <person name="Sun Q."/>
            <person name="Zhou Y."/>
        </authorList>
    </citation>
    <scope>NUCLEOTIDE SEQUENCE</scope>
    <source>
        <strain evidence="4">CGMCC 1.12921</strain>
    </source>
</reference>
<dbReference type="InterPro" id="IPR023188">
    <property type="entry name" value="DPS_DNA-bd_CS"/>
</dbReference>
<evidence type="ECO:0000313" key="5">
    <source>
        <dbReference type="Proteomes" id="UP000613582"/>
    </source>
</evidence>
<protein>
    <submittedName>
        <fullName evidence="4">DNA starvation/stationary phase protection protein</fullName>
    </submittedName>
</protein>
<gene>
    <name evidence="4" type="ORF">GCM10011342_14690</name>
</gene>
<reference evidence="4" key="1">
    <citation type="journal article" date="2014" name="Int. J. Syst. Evol. Microbiol.">
        <title>Complete genome sequence of Corynebacterium casei LMG S-19264T (=DSM 44701T), isolated from a smear-ripened cheese.</title>
        <authorList>
            <consortium name="US DOE Joint Genome Institute (JGI-PGF)"/>
            <person name="Walter F."/>
            <person name="Albersmeier A."/>
            <person name="Kalinowski J."/>
            <person name="Ruckert C."/>
        </authorList>
    </citation>
    <scope>NUCLEOTIDE SEQUENCE</scope>
    <source>
        <strain evidence="4">CGMCC 1.12921</strain>
    </source>
</reference>
<evidence type="ECO:0000256" key="2">
    <source>
        <dbReference type="RuleBase" id="RU003875"/>
    </source>
</evidence>
<dbReference type="CDD" id="cd01043">
    <property type="entry name" value="DPS"/>
    <property type="match status" value="1"/>
</dbReference>
<keyword evidence="5" id="KW-1185">Reference proteome</keyword>
<dbReference type="SUPFAM" id="SSF47240">
    <property type="entry name" value="Ferritin-like"/>
    <property type="match status" value="1"/>
</dbReference>
<evidence type="ECO:0000256" key="1">
    <source>
        <dbReference type="ARBA" id="ARBA00009497"/>
    </source>
</evidence>
<dbReference type="AlphaFoldDB" id="A0A8J2V7G3"/>
<comment type="similarity">
    <text evidence="1 2">Belongs to the Dps family.</text>
</comment>
<dbReference type="GO" id="GO:0008199">
    <property type="term" value="F:ferric iron binding"/>
    <property type="evidence" value="ECO:0007669"/>
    <property type="project" value="InterPro"/>
</dbReference>
<accession>A0A8J2V7G3</accession>
<dbReference type="InterPro" id="IPR002177">
    <property type="entry name" value="DPS_DNA-bd"/>
</dbReference>
<sequence>MSLRAYLIVEMNKGDQNMSVDIGIEKGDREKVAEALSKALAETYAIYMKTHGYHWNVTGPQFRTLHLMFEEQYRDMWAALDELAERIRALGVYAPGSGRRMAELSQIEEGDNDVPSADVMIANLTKDHEAIATHLRDFIEVADEADDDGTEDLLIARLQFHEKTAWMLRSMQG</sequence>
<comment type="caution">
    <text evidence="4">The sequence shown here is derived from an EMBL/GenBank/DDBJ whole genome shotgun (WGS) entry which is preliminary data.</text>
</comment>
<proteinExistence type="inferred from homology"/>
<dbReference type="Pfam" id="PF00210">
    <property type="entry name" value="Ferritin"/>
    <property type="match status" value="1"/>
</dbReference>
<dbReference type="InterPro" id="IPR008331">
    <property type="entry name" value="Ferritin_DPS_dom"/>
</dbReference>
<dbReference type="Gene3D" id="1.20.1260.10">
    <property type="match status" value="1"/>
</dbReference>
<dbReference type="GO" id="GO:0016722">
    <property type="term" value="F:oxidoreductase activity, acting on metal ions"/>
    <property type="evidence" value="ECO:0007669"/>
    <property type="project" value="InterPro"/>
</dbReference>
<organism evidence="4 5">
    <name type="scientific">Aquisalinus flavus</name>
    <dbReference type="NCBI Taxonomy" id="1526572"/>
    <lineage>
        <taxon>Bacteria</taxon>
        <taxon>Pseudomonadati</taxon>
        <taxon>Pseudomonadota</taxon>
        <taxon>Alphaproteobacteria</taxon>
        <taxon>Parvularculales</taxon>
        <taxon>Parvularculaceae</taxon>
        <taxon>Aquisalinus</taxon>
    </lineage>
</organism>
<dbReference type="PANTHER" id="PTHR42932">
    <property type="entry name" value="GENERAL STRESS PROTEIN 20U"/>
    <property type="match status" value="1"/>
</dbReference>
<name>A0A8J2V7G3_9PROT</name>
<dbReference type="PRINTS" id="PR01346">
    <property type="entry name" value="HELNAPAPROT"/>
</dbReference>
<dbReference type="EMBL" id="BMGH01000001">
    <property type="protein sequence ID" value="GGD06960.1"/>
    <property type="molecule type" value="Genomic_DNA"/>
</dbReference>
<dbReference type="PIRSF" id="PIRSF005900">
    <property type="entry name" value="Dps"/>
    <property type="match status" value="1"/>
</dbReference>
<evidence type="ECO:0000259" key="3">
    <source>
        <dbReference type="Pfam" id="PF00210"/>
    </source>
</evidence>